<evidence type="ECO:0000313" key="1">
    <source>
        <dbReference type="EnsemblMetazoa" id="PPA24483.1"/>
    </source>
</evidence>
<sequence length="67" mass="7445">MSDLEARVEAQVKTFSPEGQEAAKRMMDIYLANEDDKDRAAEKEFGKTLPPAVLLEIATLQMFTPSA</sequence>
<reference evidence="2" key="1">
    <citation type="journal article" date="2008" name="Nat. Genet.">
        <title>The Pristionchus pacificus genome provides a unique perspective on nematode lifestyle and parasitism.</title>
        <authorList>
            <person name="Dieterich C."/>
            <person name="Clifton S.W."/>
            <person name="Schuster L.N."/>
            <person name="Chinwalla A."/>
            <person name="Delehaunty K."/>
            <person name="Dinkelacker I."/>
            <person name="Fulton L."/>
            <person name="Fulton R."/>
            <person name="Godfrey J."/>
            <person name="Minx P."/>
            <person name="Mitreva M."/>
            <person name="Roeseler W."/>
            <person name="Tian H."/>
            <person name="Witte H."/>
            <person name="Yang S.P."/>
            <person name="Wilson R.K."/>
            <person name="Sommer R.J."/>
        </authorList>
    </citation>
    <scope>NUCLEOTIDE SEQUENCE [LARGE SCALE GENOMIC DNA]</scope>
    <source>
        <strain evidence="2">PS312</strain>
    </source>
</reference>
<gene>
    <name evidence="1" type="primary">WBGene00114037</name>
</gene>
<name>A0A2A6CFR4_PRIPA</name>
<accession>A0A8R1YLR3</accession>
<keyword evidence="2" id="KW-1185">Reference proteome</keyword>
<accession>A0A2A6CFR4</accession>
<dbReference type="AlphaFoldDB" id="A0A2A6CFR4"/>
<dbReference type="EnsemblMetazoa" id="PPA24483.1">
    <property type="protein sequence ID" value="PPA24483.1"/>
    <property type="gene ID" value="WBGene00114037"/>
</dbReference>
<proteinExistence type="predicted"/>
<reference evidence="1" key="2">
    <citation type="submission" date="2022-06" db="UniProtKB">
        <authorList>
            <consortium name="EnsemblMetazoa"/>
        </authorList>
    </citation>
    <scope>IDENTIFICATION</scope>
    <source>
        <strain evidence="1">PS312</strain>
    </source>
</reference>
<evidence type="ECO:0000313" key="2">
    <source>
        <dbReference type="Proteomes" id="UP000005239"/>
    </source>
</evidence>
<protein>
    <submittedName>
        <fullName evidence="1">Uncharacterized protein</fullName>
    </submittedName>
</protein>
<organism evidence="1 2">
    <name type="scientific">Pristionchus pacificus</name>
    <name type="common">Parasitic nematode worm</name>
    <dbReference type="NCBI Taxonomy" id="54126"/>
    <lineage>
        <taxon>Eukaryota</taxon>
        <taxon>Metazoa</taxon>
        <taxon>Ecdysozoa</taxon>
        <taxon>Nematoda</taxon>
        <taxon>Chromadorea</taxon>
        <taxon>Rhabditida</taxon>
        <taxon>Rhabditina</taxon>
        <taxon>Diplogasteromorpha</taxon>
        <taxon>Diplogasteroidea</taxon>
        <taxon>Neodiplogasteridae</taxon>
        <taxon>Pristionchus</taxon>
    </lineage>
</organism>
<dbReference type="Proteomes" id="UP000005239">
    <property type="component" value="Unassembled WGS sequence"/>
</dbReference>